<evidence type="ECO:0000313" key="3">
    <source>
        <dbReference type="Proteomes" id="UP001178461"/>
    </source>
</evidence>
<feature type="chain" id="PRO_5041394557" evidence="1">
    <location>
        <begin position="21"/>
        <end position="160"/>
    </location>
</feature>
<organism evidence="2 3">
    <name type="scientific">Podarcis lilfordi</name>
    <name type="common">Lilford's wall lizard</name>
    <dbReference type="NCBI Taxonomy" id="74358"/>
    <lineage>
        <taxon>Eukaryota</taxon>
        <taxon>Metazoa</taxon>
        <taxon>Chordata</taxon>
        <taxon>Craniata</taxon>
        <taxon>Vertebrata</taxon>
        <taxon>Euteleostomi</taxon>
        <taxon>Lepidosauria</taxon>
        <taxon>Squamata</taxon>
        <taxon>Bifurcata</taxon>
        <taxon>Unidentata</taxon>
        <taxon>Episquamata</taxon>
        <taxon>Laterata</taxon>
        <taxon>Lacertibaenia</taxon>
        <taxon>Lacertidae</taxon>
        <taxon>Podarcis</taxon>
    </lineage>
</organism>
<proteinExistence type="predicted"/>
<sequence length="160" mass="18364">MAVFLKAILTICLLVEIISTTPLKQLGKFKREVQKTDKCRFQRKLTILQKRLITECENLEKSSCGNEEIRKIRFEPHAERTCKTYGRVFCQVNEALKNVSQSACNSSVSNMLPPDSLYEDHTNCTLPNIGSRPMKEFCPALLDYVRSLYVCYVDKKKCTS</sequence>
<dbReference type="Proteomes" id="UP001178461">
    <property type="component" value="Chromosome 2"/>
</dbReference>
<keyword evidence="1" id="KW-0732">Signal</keyword>
<name>A0AA35JVR1_9SAUR</name>
<feature type="signal peptide" evidence="1">
    <location>
        <begin position="1"/>
        <end position="20"/>
    </location>
</feature>
<dbReference type="AlphaFoldDB" id="A0AA35JVR1"/>
<dbReference type="EMBL" id="OX395127">
    <property type="protein sequence ID" value="CAI5766591.1"/>
    <property type="molecule type" value="Genomic_DNA"/>
</dbReference>
<protein>
    <submittedName>
        <fullName evidence="2">Uncharacterized protein</fullName>
    </submittedName>
</protein>
<evidence type="ECO:0000313" key="2">
    <source>
        <dbReference type="EMBL" id="CAI5766591.1"/>
    </source>
</evidence>
<gene>
    <name evidence="2" type="ORF">PODLI_1B013068</name>
</gene>
<accession>A0AA35JVR1</accession>
<keyword evidence="3" id="KW-1185">Reference proteome</keyword>
<reference evidence="2" key="1">
    <citation type="submission" date="2022-12" db="EMBL/GenBank/DDBJ databases">
        <authorList>
            <person name="Alioto T."/>
            <person name="Alioto T."/>
            <person name="Gomez Garrido J."/>
        </authorList>
    </citation>
    <scope>NUCLEOTIDE SEQUENCE</scope>
</reference>
<evidence type="ECO:0000256" key="1">
    <source>
        <dbReference type="SAM" id="SignalP"/>
    </source>
</evidence>